<organism evidence="2 3">
    <name type="scientific">Datura stramonium</name>
    <name type="common">Jimsonweed</name>
    <name type="synonym">Common thornapple</name>
    <dbReference type="NCBI Taxonomy" id="4076"/>
    <lineage>
        <taxon>Eukaryota</taxon>
        <taxon>Viridiplantae</taxon>
        <taxon>Streptophyta</taxon>
        <taxon>Embryophyta</taxon>
        <taxon>Tracheophyta</taxon>
        <taxon>Spermatophyta</taxon>
        <taxon>Magnoliopsida</taxon>
        <taxon>eudicotyledons</taxon>
        <taxon>Gunneridae</taxon>
        <taxon>Pentapetalae</taxon>
        <taxon>asterids</taxon>
        <taxon>lamiids</taxon>
        <taxon>Solanales</taxon>
        <taxon>Solanaceae</taxon>
        <taxon>Solanoideae</taxon>
        <taxon>Datureae</taxon>
        <taxon>Datura</taxon>
    </lineage>
</organism>
<proteinExistence type="predicted"/>
<comment type="caution">
    <text evidence="2">The sequence shown here is derived from an EMBL/GenBank/DDBJ whole genome shotgun (WGS) entry which is preliminary data.</text>
</comment>
<gene>
    <name evidence="2" type="ORF">HAX54_026770</name>
</gene>
<protein>
    <submittedName>
        <fullName evidence="2">Uncharacterized protein</fullName>
    </submittedName>
</protein>
<evidence type="ECO:0000313" key="3">
    <source>
        <dbReference type="Proteomes" id="UP000823775"/>
    </source>
</evidence>
<accession>A0ABS8V3J3</accession>
<dbReference type="EMBL" id="JACEIK010003252">
    <property type="protein sequence ID" value="MCD9640975.1"/>
    <property type="molecule type" value="Genomic_DNA"/>
</dbReference>
<feature type="region of interest" description="Disordered" evidence="1">
    <location>
        <begin position="1"/>
        <end position="29"/>
    </location>
</feature>
<evidence type="ECO:0000313" key="2">
    <source>
        <dbReference type="EMBL" id="MCD9640975.1"/>
    </source>
</evidence>
<reference evidence="2 3" key="1">
    <citation type="journal article" date="2021" name="BMC Genomics">
        <title>Datura genome reveals duplications of psychoactive alkaloid biosynthetic genes and high mutation rate following tissue culture.</title>
        <authorList>
            <person name="Rajewski A."/>
            <person name="Carter-House D."/>
            <person name="Stajich J."/>
            <person name="Litt A."/>
        </authorList>
    </citation>
    <scope>NUCLEOTIDE SEQUENCE [LARGE SCALE GENOMIC DNA]</scope>
    <source>
        <strain evidence="2">AR-01</strain>
    </source>
</reference>
<sequence length="147" mass="17142">MGCNTAGRAQMASCRPSSTSPGVRHRHKRHKVWRDMQEEQRSSRHDARISWRIQGRLSQQFSAVQHRDAEQVYRRKNFKGKHEISSLEEHLKGLDLNISAYFQKSRTAPLKISKQTLSKLIYSSKSSNFFHPNHKGVDMKKQMNPRV</sequence>
<dbReference type="Proteomes" id="UP000823775">
    <property type="component" value="Unassembled WGS sequence"/>
</dbReference>
<evidence type="ECO:0000256" key="1">
    <source>
        <dbReference type="SAM" id="MobiDB-lite"/>
    </source>
</evidence>
<name>A0ABS8V3J3_DATST</name>
<keyword evidence="3" id="KW-1185">Reference proteome</keyword>